<organism evidence="1 2">
    <name type="scientific">Macrostomum lignano</name>
    <dbReference type="NCBI Taxonomy" id="282301"/>
    <lineage>
        <taxon>Eukaryota</taxon>
        <taxon>Metazoa</taxon>
        <taxon>Spiralia</taxon>
        <taxon>Lophotrochozoa</taxon>
        <taxon>Platyhelminthes</taxon>
        <taxon>Rhabditophora</taxon>
        <taxon>Macrostomorpha</taxon>
        <taxon>Macrostomida</taxon>
        <taxon>Macrostomidae</taxon>
        <taxon>Macrostomum</taxon>
    </lineage>
</organism>
<reference evidence="2" key="1">
    <citation type="submission" date="2016-11" db="UniProtKB">
        <authorList>
            <consortium name="WormBaseParasite"/>
        </authorList>
    </citation>
    <scope>IDENTIFICATION</scope>
</reference>
<accession>A0A1I8FAY4</accession>
<evidence type="ECO:0000313" key="1">
    <source>
        <dbReference type="Proteomes" id="UP000095280"/>
    </source>
</evidence>
<sequence>MLIKQPYLGKQPRMISGFQDCIYAYQGLRSSLMPATAYRVVAIPEAYFDRYSYCFNSSNVAYLDATEQCYVRQKWPVCFFYPKETFSVCESQCRIRK</sequence>
<dbReference type="WBParaSite" id="maker-unitig_27577-snap-gene-0.1-mRNA-1">
    <property type="protein sequence ID" value="maker-unitig_27577-snap-gene-0.1-mRNA-1"/>
    <property type="gene ID" value="maker-unitig_27577-snap-gene-0.1"/>
</dbReference>
<name>A0A1I8FAY4_9PLAT</name>
<keyword evidence="1" id="KW-1185">Reference proteome</keyword>
<protein>
    <submittedName>
        <fullName evidence="2">BPTI/Kunitz inhibitor domain-containing protein</fullName>
    </submittedName>
</protein>
<proteinExistence type="predicted"/>
<dbReference type="Proteomes" id="UP000095280">
    <property type="component" value="Unplaced"/>
</dbReference>
<evidence type="ECO:0000313" key="2">
    <source>
        <dbReference type="WBParaSite" id="maker-unitig_27577-snap-gene-0.1-mRNA-1"/>
    </source>
</evidence>
<dbReference type="AlphaFoldDB" id="A0A1I8FAY4"/>